<comment type="caution">
    <text evidence="1">The sequence shown here is derived from an EMBL/GenBank/DDBJ whole genome shotgun (WGS) entry which is preliminary data.</text>
</comment>
<dbReference type="SUPFAM" id="SSF55315">
    <property type="entry name" value="L30e-like"/>
    <property type="match status" value="1"/>
</dbReference>
<dbReference type="Gene3D" id="3.30.420.60">
    <property type="entry name" value="eRF1 domain 2"/>
    <property type="match status" value="1"/>
</dbReference>
<gene>
    <name evidence="1" type="ORF">PU560_12045</name>
</gene>
<dbReference type="Gene3D" id="3.30.1330.30">
    <property type="match status" value="1"/>
</dbReference>
<dbReference type="InterPro" id="IPR042226">
    <property type="entry name" value="eFR1_2_sf"/>
</dbReference>
<dbReference type="Proteomes" id="UP001165561">
    <property type="component" value="Unassembled WGS sequence"/>
</dbReference>
<dbReference type="Pfam" id="PF18844">
    <property type="entry name" value="baeRF_family2"/>
    <property type="match status" value="1"/>
</dbReference>
<dbReference type="GO" id="GO:0016787">
    <property type="term" value="F:hydrolase activity"/>
    <property type="evidence" value="ECO:0007669"/>
    <property type="project" value="UniProtKB-KW"/>
</dbReference>
<sequence length="396" mass="42870">MRLDWLTAHLPTDAELITVVLDSTRESESGEQAVRTRWQDLRRSLQAEGAGDDALAQVDEQLSVPSHVGGRHGRVLVAGPRAVYVDRLLHQDLADSGAVVYRGPHAFPLARVADETVRFLLVESDRSGADITLYDTATHEVRDTEGQTVVQGDHDELSKVRSGGAHHRRIQARVEDSWERNAETVAHELDRIVSERNPELILLTGDVRAVALVQEALGSHAREITGHLEGGSRAEGVHEEAFNEKLSAALVEFRLRRREAVLDRFRQEMGRDQAATTGLTNVVDVLRKGQVEELVLSDAAAGPPSSLREQRLWVGDSALQLGTSKDEITGLGSGTAEEVRADLALGAAVIESGAGITVVDEASVDLVDGVGAILRWHDDATPADTAFTLSGDTNRS</sequence>
<dbReference type="InterPro" id="IPR040701">
    <property type="entry name" value="Bact_RF_family2"/>
</dbReference>
<keyword evidence="1" id="KW-0378">Hydrolase</keyword>
<organism evidence="1 2">
    <name type="scientific">Georgenia halotolerans</name>
    <dbReference type="NCBI Taxonomy" id="3028317"/>
    <lineage>
        <taxon>Bacteria</taxon>
        <taxon>Bacillati</taxon>
        <taxon>Actinomycetota</taxon>
        <taxon>Actinomycetes</taxon>
        <taxon>Micrococcales</taxon>
        <taxon>Bogoriellaceae</taxon>
        <taxon>Georgenia</taxon>
    </lineage>
</organism>
<keyword evidence="2" id="KW-1185">Reference proteome</keyword>
<dbReference type="EMBL" id="JARACI010001060">
    <property type="protein sequence ID" value="MDD9207190.1"/>
    <property type="molecule type" value="Genomic_DNA"/>
</dbReference>
<accession>A0ABT5U1B9</accession>
<reference evidence="1" key="1">
    <citation type="submission" date="2023-02" db="EMBL/GenBank/DDBJ databases">
        <title>Georgenia sp.10Sc9-8, isolated from a soil sample collected from the Taklamakan desert.</title>
        <authorList>
            <person name="Liu S."/>
        </authorList>
    </citation>
    <scope>NUCLEOTIDE SEQUENCE</scope>
    <source>
        <strain evidence="1">10Sc9-8</strain>
    </source>
</reference>
<evidence type="ECO:0000313" key="1">
    <source>
        <dbReference type="EMBL" id="MDD9207190.1"/>
    </source>
</evidence>
<protein>
    <submittedName>
        <fullName evidence="1">Vms1/Ankzf1 family peptidyl-tRNA hydrolase</fullName>
    </submittedName>
</protein>
<dbReference type="InterPro" id="IPR029064">
    <property type="entry name" value="Ribosomal_eL30-like_sf"/>
</dbReference>
<name>A0ABT5U1B9_9MICO</name>
<evidence type="ECO:0000313" key="2">
    <source>
        <dbReference type="Proteomes" id="UP001165561"/>
    </source>
</evidence>
<proteinExistence type="predicted"/>